<organism evidence="4 5">
    <name type="scientific">Halothiobacillus diazotrophicus</name>
    <dbReference type="NCBI Taxonomy" id="1860122"/>
    <lineage>
        <taxon>Bacteria</taxon>
        <taxon>Pseudomonadati</taxon>
        <taxon>Pseudomonadota</taxon>
        <taxon>Gammaproteobacteria</taxon>
        <taxon>Chromatiales</taxon>
        <taxon>Halothiobacillaceae</taxon>
        <taxon>Halothiobacillus</taxon>
    </lineage>
</organism>
<dbReference type="AlphaFoldDB" id="A0A191ZEE4"/>
<dbReference type="InterPro" id="IPR007774">
    <property type="entry name" value="Put_N_fixation"/>
</dbReference>
<comment type="similarity">
    <text evidence="2">Belongs to the UPF0437 family.</text>
</comment>
<protein>
    <submittedName>
        <fullName evidence="4">Uncharacterized protein</fullName>
    </submittedName>
</protein>
<dbReference type="InterPro" id="IPR029012">
    <property type="entry name" value="Helix_hairpin_bin_sf"/>
</dbReference>
<dbReference type="PIRSF" id="PIRSF037676">
    <property type="entry name" value="DUF683"/>
    <property type="match status" value="1"/>
</dbReference>
<accession>A0A191ZEE4</accession>
<reference evidence="4 5" key="1">
    <citation type="submission" date="2016-06" db="EMBL/GenBank/DDBJ databases">
        <title>Insight into the functional genes involving in sulfur oxidation in Pearl River water.</title>
        <authorList>
            <person name="Luo J."/>
            <person name="Tan X."/>
            <person name="Lin W."/>
        </authorList>
    </citation>
    <scope>NUCLEOTIDE SEQUENCE [LARGE SCALE GENOMIC DNA]</scope>
    <source>
        <strain evidence="4 5">LS2</strain>
    </source>
</reference>
<proteinExistence type="inferred from homology"/>
<evidence type="ECO:0000313" key="4">
    <source>
        <dbReference type="EMBL" id="ANJ66239.1"/>
    </source>
</evidence>
<keyword evidence="5" id="KW-1185">Reference proteome</keyword>
<sequence length="66" mass="7442">MDEIEAIKAEIKRLNSQANRLKMDLHDLAEDLPINWEGIPDLAEQTHTTYRDLNAAKARLAALNGD</sequence>
<dbReference type="STRING" id="1860122.A9404_01585"/>
<dbReference type="Proteomes" id="UP000078596">
    <property type="component" value="Chromosome"/>
</dbReference>
<evidence type="ECO:0000256" key="1">
    <source>
        <dbReference type="ARBA" id="ARBA00023231"/>
    </source>
</evidence>
<dbReference type="Pfam" id="PF05082">
    <property type="entry name" value="Rop-like"/>
    <property type="match status" value="1"/>
</dbReference>
<gene>
    <name evidence="4" type="ORF">A9404_01585</name>
</gene>
<keyword evidence="3" id="KW-0175">Coiled coil</keyword>
<dbReference type="KEGG" id="haz:A9404_01585"/>
<evidence type="ECO:0000256" key="3">
    <source>
        <dbReference type="SAM" id="Coils"/>
    </source>
</evidence>
<dbReference type="OrthoDB" id="3216579at2"/>
<dbReference type="EMBL" id="CP016027">
    <property type="protein sequence ID" value="ANJ66239.1"/>
    <property type="molecule type" value="Genomic_DNA"/>
</dbReference>
<evidence type="ECO:0000313" key="5">
    <source>
        <dbReference type="Proteomes" id="UP000078596"/>
    </source>
</evidence>
<name>A0A191ZEE4_9GAMM</name>
<dbReference type="Gene3D" id="1.10.287.660">
    <property type="entry name" value="Helix hairpin bin"/>
    <property type="match status" value="1"/>
</dbReference>
<feature type="coiled-coil region" evidence="3">
    <location>
        <begin position="4"/>
        <end position="31"/>
    </location>
</feature>
<evidence type="ECO:0000256" key="2">
    <source>
        <dbReference type="ARBA" id="ARBA00044954"/>
    </source>
</evidence>
<dbReference type="RefSeq" id="WP_066098048.1">
    <property type="nucleotide sequence ID" value="NZ_CP016027.1"/>
</dbReference>
<keyword evidence="1" id="KW-0535">Nitrogen fixation</keyword>